<feature type="repeat" description="TPR" evidence="6">
    <location>
        <begin position="192"/>
        <end position="225"/>
    </location>
</feature>
<comment type="caution">
    <text evidence="10">The sequence shown here is derived from an EMBL/GenBank/DDBJ whole genome shotgun (WGS) entry which is preliminary data.</text>
</comment>
<feature type="coiled-coil region" evidence="7">
    <location>
        <begin position="374"/>
        <end position="401"/>
    </location>
</feature>
<keyword evidence="7" id="KW-0175">Coiled coil</keyword>
<dbReference type="PANTHER" id="PTHR46630">
    <property type="entry name" value="TETRATRICOPEPTIDE REPEAT PROTEIN 29"/>
    <property type="match status" value="1"/>
</dbReference>
<comment type="subcellular location">
    <subcellularLocation>
        <location evidence="1">Cytoplasm</location>
    </subcellularLocation>
</comment>
<dbReference type="SMART" id="SM00028">
    <property type="entry name" value="TPR"/>
    <property type="match status" value="4"/>
</dbReference>
<evidence type="ECO:0000256" key="7">
    <source>
        <dbReference type="SAM" id="Coils"/>
    </source>
</evidence>
<evidence type="ECO:0000256" key="1">
    <source>
        <dbReference type="ARBA" id="ARBA00004496"/>
    </source>
</evidence>
<sequence>MKKLLFFLLFLVSLPQLVAQKYSAKEIDSLIKVAEQNSDIDKAIAQVQKLYKSAEEIDYNLGKINCLNSLAFSYYLKGDNETAIQYSIRQEKEAKEEKEYLLVCSALRTKASCYSRLGLLDEAIKTISEAVVIADKITDTDELHNTKGSMYQAKQLIYSESRIEDSTLFYHKKALKEFLQIKSSKRRLGTLSPAYINLANAYTNNKKFDSAQYYFDKVLVIANKTHNEYNIYKSLNGLGWLYLGKKDYKTAIEYFDKAYILTKKNKDPYTLKAIYIGLQRSYNGLDDLVNKEKYLLKYNNLNDSLSTAERKSLQTSVKEIERKKDEDFTNTKTKFYIIFCLSALVIFICLYFVLRYFKNYQREKLDKFSKEETILEKESKLSQLESKINNAFEEVLELAKNDDPAFLARFKEVYPEFYNKLTSSYPDLTISQLRFCAMLRLNFSTKEIAHYHHTTVRGVQTKKTRLRKQLNLPSEEDLNKWMMEF</sequence>
<feature type="transmembrane region" description="Helical" evidence="8">
    <location>
        <begin position="335"/>
        <end position="354"/>
    </location>
</feature>
<dbReference type="Gene3D" id="1.25.40.10">
    <property type="entry name" value="Tetratricopeptide repeat domain"/>
    <property type="match status" value="2"/>
</dbReference>
<evidence type="ECO:0000256" key="9">
    <source>
        <dbReference type="SAM" id="SignalP"/>
    </source>
</evidence>
<dbReference type="SUPFAM" id="SSF46894">
    <property type="entry name" value="C-terminal effector domain of the bipartite response regulators"/>
    <property type="match status" value="1"/>
</dbReference>
<dbReference type="PROSITE" id="PS50005">
    <property type="entry name" value="TPR"/>
    <property type="match status" value="2"/>
</dbReference>
<dbReference type="InterPro" id="IPR019734">
    <property type="entry name" value="TPR_rpt"/>
</dbReference>
<keyword evidence="9" id="KW-0732">Signal</keyword>
<dbReference type="Pfam" id="PF13424">
    <property type="entry name" value="TPR_12"/>
    <property type="match status" value="1"/>
</dbReference>
<feature type="chain" id="PRO_5045488770" evidence="9">
    <location>
        <begin position="19"/>
        <end position="485"/>
    </location>
</feature>
<name>A0ABT2W1C1_9FLAO</name>
<dbReference type="EMBL" id="JAOTEM010000001">
    <property type="protein sequence ID" value="MCU7615810.1"/>
    <property type="molecule type" value="Genomic_DNA"/>
</dbReference>
<protein>
    <submittedName>
        <fullName evidence="10">Tetratricopeptide repeat protein</fullName>
    </submittedName>
</protein>
<evidence type="ECO:0000256" key="2">
    <source>
        <dbReference type="ARBA" id="ARBA00022490"/>
    </source>
</evidence>
<reference evidence="11" key="1">
    <citation type="submission" date="2023-07" db="EMBL/GenBank/DDBJ databases">
        <title>Chryseobacterium sp. strain PBS4-4 Genome sequencing and assembly.</title>
        <authorList>
            <person name="Jung Y."/>
        </authorList>
    </citation>
    <scope>NUCLEOTIDE SEQUENCE [LARGE SCALE GENOMIC DNA]</scope>
    <source>
        <strain evidence="11">PBS4-4</strain>
    </source>
</reference>
<evidence type="ECO:0000313" key="11">
    <source>
        <dbReference type="Proteomes" id="UP001208649"/>
    </source>
</evidence>
<evidence type="ECO:0000256" key="3">
    <source>
        <dbReference type="ARBA" id="ARBA00022737"/>
    </source>
</evidence>
<keyword evidence="8" id="KW-0812">Transmembrane</keyword>
<dbReference type="PANTHER" id="PTHR46630:SF1">
    <property type="entry name" value="TETRATRICOPEPTIDE REPEAT PROTEIN 29"/>
    <property type="match status" value="1"/>
</dbReference>
<evidence type="ECO:0000256" key="6">
    <source>
        <dbReference type="PROSITE-ProRule" id="PRU00339"/>
    </source>
</evidence>
<feature type="repeat" description="TPR" evidence="6">
    <location>
        <begin position="232"/>
        <end position="265"/>
    </location>
</feature>
<organism evidence="10 11">
    <name type="scientific">Chryseobacterium edaphi</name>
    <dbReference type="NCBI Taxonomy" id="2976532"/>
    <lineage>
        <taxon>Bacteria</taxon>
        <taxon>Pseudomonadati</taxon>
        <taxon>Bacteroidota</taxon>
        <taxon>Flavobacteriia</taxon>
        <taxon>Flavobacteriales</taxon>
        <taxon>Weeksellaceae</taxon>
        <taxon>Chryseobacterium group</taxon>
        <taxon>Chryseobacterium</taxon>
    </lineage>
</organism>
<evidence type="ECO:0000313" key="10">
    <source>
        <dbReference type="EMBL" id="MCU7615810.1"/>
    </source>
</evidence>
<gene>
    <name evidence="10" type="ORF">NZ698_01250</name>
</gene>
<dbReference type="InterPro" id="IPR051476">
    <property type="entry name" value="Bac_ResReg_Asp_Phosphatase"/>
</dbReference>
<keyword evidence="11" id="KW-1185">Reference proteome</keyword>
<feature type="signal peptide" evidence="9">
    <location>
        <begin position="1"/>
        <end position="18"/>
    </location>
</feature>
<dbReference type="InterPro" id="IPR016032">
    <property type="entry name" value="Sig_transdc_resp-reg_C-effctor"/>
</dbReference>
<evidence type="ECO:0000256" key="8">
    <source>
        <dbReference type="SAM" id="Phobius"/>
    </source>
</evidence>
<accession>A0ABT2W1C1</accession>
<dbReference type="RefSeq" id="WP_263001089.1">
    <property type="nucleotide sequence ID" value="NZ_JAOTEM010000001.1"/>
</dbReference>
<dbReference type="Proteomes" id="UP001208649">
    <property type="component" value="Unassembled WGS sequence"/>
</dbReference>
<dbReference type="SUPFAM" id="SSF48452">
    <property type="entry name" value="TPR-like"/>
    <property type="match status" value="2"/>
</dbReference>
<evidence type="ECO:0000256" key="5">
    <source>
        <dbReference type="ARBA" id="ARBA00038253"/>
    </source>
</evidence>
<keyword evidence="2" id="KW-0963">Cytoplasm</keyword>
<keyword evidence="8" id="KW-1133">Transmembrane helix</keyword>
<dbReference type="InterPro" id="IPR011990">
    <property type="entry name" value="TPR-like_helical_dom_sf"/>
</dbReference>
<comment type="similarity">
    <text evidence="5">Belongs to the Rap family.</text>
</comment>
<keyword evidence="4 6" id="KW-0802">TPR repeat</keyword>
<proteinExistence type="inferred from homology"/>
<keyword evidence="8" id="KW-0472">Membrane</keyword>
<keyword evidence="3" id="KW-0677">Repeat</keyword>
<evidence type="ECO:0000256" key="4">
    <source>
        <dbReference type="ARBA" id="ARBA00022803"/>
    </source>
</evidence>